<dbReference type="InterPro" id="IPR017938">
    <property type="entry name" value="Riboflavin_synthase-like_b-brl"/>
</dbReference>
<dbReference type="InterPro" id="IPR006058">
    <property type="entry name" value="2Fe2S_fd_BS"/>
</dbReference>
<dbReference type="GO" id="GO:0051537">
    <property type="term" value="F:2 iron, 2 sulfur cluster binding"/>
    <property type="evidence" value="ECO:0007669"/>
    <property type="project" value="UniProtKB-KW"/>
</dbReference>
<gene>
    <name evidence="10" type="ORF">CGLY_01645</name>
</gene>
<dbReference type="SUPFAM" id="SSF63380">
    <property type="entry name" value="Riboflavin synthase domain-like"/>
    <property type="match status" value="1"/>
</dbReference>
<keyword evidence="6" id="KW-0408">Iron</keyword>
<name>X5DQ48_9CORY</name>
<evidence type="ECO:0000256" key="4">
    <source>
        <dbReference type="ARBA" id="ARBA00022723"/>
    </source>
</evidence>
<dbReference type="GO" id="GO:0046872">
    <property type="term" value="F:metal ion binding"/>
    <property type="evidence" value="ECO:0007669"/>
    <property type="project" value="UniProtKB-KW"/>
</dbReference>
<dbReference type="Gene3D" id="2.40.30.10">
    <property type="entry name" value="Translation factors"/>
    <property type="match status" value="1"/>
</dbReference>
<dbReference type="InterPro" id="IPR050415">
    <property type="entry name" value="MRET"/>
</dbReference>
<dbReference type="InterPro" id="IPR001041">
    <property type="entry name" value="2Fe-2S_ferredoxin-type"/>
</dbReference>
<keyword evidence="4" id="KW-0479">Metal-binding</keyword>
<accession>X5DQ48</accession>
<dbReference type="InterPro" id="IPR001433">
    <property type="entry name" value="OxRdtase_FAD/NAD-bd"/>
</dbReference>
<dbReference type="InterPro" id="IPR012675">
    <property type="entry name" value="Beta-grasp_dom_sf"/>
</dbReference>
<dbReference type="eggNOG" id="COG1018">
    <property type="taxonomic scope" value="Bacteria"/>
</dbReference>
<dbReference type="Pfam" id="PF00111">
    <property type="entry name" value="Fer2"/>
    <property type="match status" value="1"/>
</dbReference>
<protein>
    <submittedName>
        <fullName evidence="10">Putative oxidoreductase</fullName>
    </submittedName>
</protein>
<evidence type="ECO:0000313" key="10">
    <source>
        <dbReference type="EMBL" id="AHW62777.1"/>
    </source>
</evidence>
<evidence type="ECO:0000313" key="11">
    <source>
        <dbReference type="Proteomes" id="UP000023703"/>
    </source>
</evidence>
<evidence type="ECO:0000259" key="8">
    <source>
        <dbReference type="PROSITE" id="PS51085"/>
    </source>
</evidence>
<dbReference type="AlphaFoldDB" id="X5DQ48"/>
<dbReference type="RefSeq" id="WP_038545559.1">
    <property type="nucleotide sequence ID" value="NZ_CP006842.1"/>
</dbReference>
<dbReference type="InterPro" id="IPR036010">
    <property type="entry name" value="2Fe-2S_ferredoxin-like_sf"/>
</dbReference>
<dbReference type="Gene3D" id="3.40.50.80">
    <property type="entry name" value="Nucleotide-binding domain of ferredoxin-NADP reductase (FNR) module"/>
    <property type="match status" value="1"/>
</dbReference>
<dbReference type="PROSITE" id="PS51085">
    <property type="entry name" value="2FE2S_FER_2"/>
    <property type="match status" value="1"/>
</dbReference>
<dbReference type="Proteomes" id="UP000023703">
    <property type="component" value="Chromosome"/>
</dbReference>
<evidence type="ECO:0000256" key="3">
    <source>
        <dbReference type="ARBA" id="ARBA00022714"/>
    </source>
</evidence>
<evidence type="ECO:0000256" key="2">
    <source>
        <dbReference type="ARBA" id="ARBA00022630"/>
    </source>
</evidence>
<dbReference type="PRINTS" id="PR00409">
    <property type="entry name" value="PHDIOXRDTASE"/>
</dbReference>
<dbReference type="STRING" id="1404245.CGLY_01645"/>
<evidence type="ECO:0000256" key="7">
    <source>
        <dbReference type="ARBA" id="ARBA00023014"/>
    </source>
</evidence>
<proteinExistence type="predicted"/>
<keyword evidence="2" id="KW-0285">Flavoprotein</keyword>
<evidence type="ECO:0000256" key="6">
    <source>
        <dbReference type="ARBA" id="ARBA00023004"/>
    </source>
</evidence>
<dbReference type="Gene3D" id="3.10.20.30">
    <property type="match status" value="1"/>
</dbReference>
<dbReference type="Pfam" id="PF00175">
    <property type="entry name" value="NAD_binding_1"/>
    <property type="match status" value="1"/>
</dbReference>
<dbReference type="SUPFAM" id="SSF52343">
    <property type="entry name" value="Ferredoxin reductase-like, C-terminal NADP-linked domain"/>
    <property type="match status" value="1"/>
</dbReference>
<comment type="cofactor">
    <cofactor evidence="1">
        <name>FAD</name>
        <dbReference type="ChEBI" id="CHEBI:57692"/>
    </cofactor>
</comment>
<keyword evidence="7" id="KW-0411">Iron-sulfur</keyword>
<organism evidence="10 11">
    <name type="scientific">Corynebacterium glyciniphilum AJ 3170</name>
    <dbReference type="NCBI Taxonomy" id="1404245"/>
    <lineage>
        <taxon>Bacteria</taxon>
        <taxon>Bacillati</taxon>
        <taxon>Actinomycetota</taxon>
        <taxon>Actinomycetes</taxon>
        <taxon>Mycobacteriales</taxon>
        <taxon>Corynebacteriaceae</taxon>
        <taxon>Corynebacterium</taxon>
    </lineage>
</organism>
<keyword evidence="3" id="KW-0001">2Fe-2S</keyword>
<evidence type="ECO:0000259" key="9">
    <source>
        <dbReference type="PROSITE" id="PS51384"/>
    </source>
</evidence>
<dbReference type="InterPro" id="IPR039261">
    <property type="entry name" value="FNR_nucleotide-bd"/>
</dbReference>
<dbReference type="CDD" id="cd06185">
    <property type="entry name" value="PDR_like"/>
    <property type="match status" value="1"/>
</dbReference>
<dbReference type="EMBL" id="CP006842">
    <property type="protein sequence ID" value="AHW62777.1"/>
    <property type="molecule type" value="Genomic_DNA"/>
</dbReference>
<dbReference type="KEGG" id="cgy:CGLY_01645"/>
<reference evidence="10 11" key="1">
    <citation type="journal article" date="2015" name="Int. J. Syst. Evol. Microbiol.">
        <title>Revisiting Corynebacterium glyciniphilum (ex Kubota et al., 1972) sp. nov., nom. rev., isolated from putrefied banana.</title>
        <authorList>
            <person name="Al-Dilaimi A."/>
            <person name="Bednarz H."/>
            <person name="Lomker A."/>
            <person name="Niehaus K."/>
            <person name="Kalinowski J."/>
            <person name="Ruckert C."/>
        </authorList>
    </citation>
    <scope>NUCLEOTIDE SEQUENCE [LARGE SCALE GENOMIC DNA]</scope>
    <source>
        <strain evidence="10">AJ 3170</strain>
    </source>
</reference>
<dbReference type="OrthoDB" id="4307358at2"/>
<feature type="domain" description="FAD-binding FR-type" evidence="9">
    <location>
        <begin position="4"/>
        <end position="106"/>
    </location>
</feature>
<dbReference type="PROSITE" id="PS51384">
    <property type="entry name" value="FAD_FR"/>
    <property type="match status" value="1"/>
</dbReference>
<evidence type="ECO:0000256" key="1">
    <source>
        <dbReference type="ARBA" id="ARBA00001974"/>
    </source>
</evidence>
<dbReference type="PANTHER" id="PTHR47354:SF1">
    <property type="entry name" value="CARNITINE MONOOXYGENASE REDUCTASE SUBUNIT"/>
    <property type="match status" value="1"/>
</dbReference>
<feature type="domain" description="2Fe-2S ferredoxin-type" evidence="8">
    <location>
        <begin position="232"/>
        <end position="319"/>
    </location>
</feature>
<keyword evidence="5" id="KW-0560">Oxidoreductase</keyword>
<dbReference type="SUPFAM" id="SSF54292">
    <property type="entry name" value="2Fe-2S ferredoxin-like"/>
    <property type="match status" value="1"/>
</dbReference>
<dbReference type="InterPro" id="IPR017927">
    <property type="entry name" value="FAD-bd_FR_type"/>
</dbReference>
<evidence type="ECO:0000256" key="5">
    <source>
        <dbReference type="ARBA" id="ARBA00023002"/>
    </source>
</evidence>
<sequence>MSDLCTIPVMIRSMRVEAEGVLSLELIRTDGSDLPEWTPGAHVDVAVGDGLIRQYSLCSDPADTSHYRIGVLREVVGRGGSRHVHDVLRPGHEVMMSEPRNNFEVSDNGKPLTLIAGGIGITPILAMARAAATTGREFRLYYGGRSRASMAFLDELADLSGELTVTSDDREGVLDLDTILDGADSGEREVYVCGPGGLLDAVEKRADGWPAGTFHCERFVARTIEPPPEGEREFTVRCIDSDVEVNVPVGCTIMEQLEAAGIDVPHSCREGTCGTCETDIIAGIPDHRDSLLSSEERESGETMLICVSRAKTDVLELEI</sequence>
<dbReference type="CDD" id="cd00207">
    <property type="entry name" value="fer2"/>
    <property type="match status" value="1"/>
</dbReference>
<dbReference type="PROSITE" id="PS00197">
    <property type="entry name" value="2FE2S_FER_1"/>
    <property type="match status" value="1"/>
</dbReference>
<dbReference type="GO" id="GO:0016491">
    <property type="term" value="F:oxidoreductase activity"/>
    <property type="evidence" value="ECO:0007669"/>
    <property type="project" value="UniProtKB-KW"/>
</dbReference>
<keyword evidence="11" id="KW-1185">Reference proteome</keyword>
<dbReference type="HOGENOM" id="CLU_003827_17_0_11"/>
<dbReference type="PANTHER" id="PTHR47354">
    <property type="entry name" value="NADH OXIDOREDUCTASE HCR"/>
    <property type="match status" value="1"/>
</dbReference>